<evidence type="ECO:0000259" key="12">
    <source>
        <dbReference type="Pfam" id="PF05173"/>
    </source>
</evidence>
<dbReference type="PANTHER" id="PTHR20836:SF7">
    <property type="entry name" value="4-HYDROXY-TETRAHYDRODIPICOLINATE REDUCTASE"/>
    <property type="match status" value="1"/>
</dbReference>
<gene>
    <name evidence="9" type="primary">dapB</name>
    <name evidence="13" type="ORF">SAMN05444373_102934</name>
</gene>
<dbReference type="Gene3D" id="3.40.50.720">
    <property type="entry name" value="NAD(P)-binding Rossmann-like Domain"/>
    <property type="match status" value="1"/>
</dbReference>
<dbReference type="GO" id="GO:0050661">
    <property type="term" value="F:NADP binding"/>
    <property type="evidence" value="ECO:0007669"/>
    <property type="project" value="UniProtKB-UniRule"/>
</dbReference>
<evidence type="ECO:0000256" key="7">
    <source>
        <dbReference type="ARBA" id="ARBA00023027"/>
    </source>
</evidence>
<dbReference type="OrthoDB" id="9790352at2"/>
<feature type="binding site" evidence="9">
    <location>
        <position position="34"/>
    </location>
    <ligand>
        <name>NAD(+)</name>
        <dbReference type="ChEBI" id="CHEBI:57540"/>
    </ligand>
</feature>
<sequence length="252" mass="27646">MINILLNGCNGKMGQHITQCARFREDLTIVAGLDIRPNENAPYPVYTNAANIKEKFDLIVDFSHPSALNTILGLALERKTPIVIATTGLTDEHKAMIEKASKEIPVLLSANMSLGINLLIQLVKKAAQILYGSFDIEIIEKHHNQKVDAPSGTALAIADAINAAIAPNHLKYVYDRHSSNQKRTRDEIGLHAIRGGTIVGEHSVIFAGNDEIIEIKHTALSKNLLAEGALKSAVFLYGKEPGLYRMQDIFNF</sequence>
<dbReference type="SUPFAM" id="SSF55347">
    <property type="entry name" value="Glyceraldehyde-3-phosphate dehydrogenase-like, C-terminal domain"/>
    <property type="match status" value="1"/>
</dbReference>
<dbReference type="PANTHER" id="PTHR20836">
    <property type="entry name" value="DIHYDRODIPICOLINATE REDUCTASE"/>
    <property type="match status" value="1"/>
</dbReference>
<evidence type="ECO:0000256" key="9">
    <source>
        <dbReference type="HAMAP-Rule" id="MF_00102"/>
    </source>
</evidence>
<feature type="domain" description="Dihydrodipicolinate reductase N-terminal" evidence="11">
    <location>
        <begin position="2"/>
        <end position="112"/>
    </location>
</feature>
<comment type="pathway">
    <text evidence="9">Amino-acid biosynthesis; L-lysine biosynthesis via DAP pathway; (S)-tetrahydrodipicolinate from L-aspartate: step 4/4.</text>
</comment>
<dbReference type="PROSITE" id="PS01298">
    <property type="entry name" value="DAPB"/>
    <property type="match status" value="1"/>
</dbReference>
<proteinExistence type="inferred from homology"/>
<dbReference type="GO" id="GO:0051287">
    <property type="term" value="F:NAD binding"/>
    <property type="evidence" value="ECO:0007669"/>
    <property type="project" value="UniProtKB-UniRule"/>
</dbReference>
<dbReference type="GO" id="GO:0008839">
    <property type="term" value="F:4-hydroxy-tetrahydrodipicolinate reductase"/>
    <property type="evidence" value="ECO:0007669"/>
    <property type="project" value="UniProtKB-UniRule"/>
</dbReference>
<dbReference type="FunFam" id="3.30.360.10:FF:000004">
    <property type="entry name" value="4-hydroxy-tetrahydrodipicolinate reductase"/>
    <property type="match status" value="1"/>
</dbReference>
<comment type="similarity">
    <text evidence="1 9">Belongs to the DapB family.</text>
</comment>
<organism evidence="13 14">
    <name type="scientific">Thermoclostridium caenicola</name>
    <dbReference type="NCBI Taxonomy" id="659425"/>
    <lineage>
        <taxon>Bacteria</taxon>
        <taxon>Bacillati</taxon>
        <taxon>Bacillota</taxon>
        <taxon>Clostridia</taxon>
        <taxon>Eubacteriales</taxon>
        <taxon>Oscillospiraceae</taxon>
        <taxon>Thermoclostridium</taxon>
    </lineage>
</organism>
<keyword evidence="8 9" id="KW-0457">Lysine biosynthesis</keyword>
<comment type="function">
    <text evidence="9">Catalyzes the conversion of 4-hydroxy-tetrahydrodipicolinate (HTPA) to tetrahydrodipicolinate.</text>
</comment>
<comment type="caution">
    <text evidence="9">Was originally thought to be a dihydrodipicolinate reductase (DHDPR), catalyzing the conversion of dihydrodipicolinate to tetrahydrodipicolinate. However, it was shown in E.coli that the substrate of the enzymatic reaction is not dihydrodipicolinate (DHDP) but in fact (2S,4S)-4-hydroxy-2,3,4,5-tetrahydrodipicolinic acid (HTPA), the product released by the DapA-catalyzed reaction.</text>
</comment>
<feature type="binding site" evidence="9">
    <location>
        <begin position="8"/>
        <end position="13"/>
    </location>
    <ligand>
        <name>NAD(+)</name>
        <dbReference type="ChEBI" id="CHEBI:57540"/>
    </ligand>
</feature>
<dbReference type="CDD" id="cd02274">
    <property type="entry name" value="DHDPR_N"/>
    <property type="match status" value="1"/>
</dbReference>
<protein>
    <recommendedName>
        <fullName evidence="9 10">4-hydroxy-tetrahydrodipicolinate reductase</fullName>
        <shortName evidence="9">HTPA reductase</shortName>
        <ecNumber evidence="9 10">1.17.1.8</ecNumber>
    </recommendedName>
</protein>
<keyword evidence="2 9" id="KW-0963">Cytoplasm</keyword>
<feature type="active site" description="Proton donor" evidence="9">
    <location>
        <position position="146"/>
    </location>
</feature>
<dbReference type="SUPFAM" id="SSF51735">
    <property type="entry name" value="NAD(P)-binding Rossmann-fold domains"/>
    <property type="match status" value="1"/>
</dbReference>
<dbReference type="EMBL" id="FQZP01000029">
    <property type="protein sequence ID" value="SHJ17513.1"/>
    <property type="molecule type" value="Genomic_DNA"/>
</dbReference>
<feature type="domain" description="Dihydrodipicolinate reductase C-terminal" evidence="12">
    <location>
        <begin position="115"/>
        <end position="249"/>
    </location>
</feature>
<dbReference type="InterPro" id="IPR022663">
    <property type="entry name" value="DapB_C"/>
</dbReference>
<dbReference type="GO" id="GO:0009089">
    <property type="term" value="P:lysine biosynthetic process via diaminopimelate"/>
    <property type="evidence" value="ECO:0007669"/>
    <property type="project" value="UniProtKB-UniRule"/>
</dbReference>
<dbReference type="InterPro" id="IPR023940">
    <property type="entry name" value="DHDPR_bac"/>
</dbReference>
<dbReference type="NCBIfam" id="TIGR00036">
    <property type="entry name" value="dapB"/>
    <property type="match status" value="1"/>
</dbReference>
<feature type="binding site" evidence="9">
    <location>
        <position position="143"/>
    </location>
    <ligand>
        <name>(S)-2,3,4,5-tetrahydrodipicolinate</name>
        <dbReference type="ChEBI" id="CHEBI:16845"/>
    </ligand>
</feature>
<comment type="subcellular location">
    <subcellularLocation>
        <location evidence="9">Cytoplasm</location>
    </subcellularLocation>
</comment>
<evidence type="ECO:0000256" key="4">
    <source>
        <dbReference type="ARBA" id="ARBA00022857"/>
    </source>
</evidence>
<dbReference type="Gene3D" id="3.30.360.10">
    <property type="entry name" value="Dihydrodipicolinate Reductase, domain 2"/>
    <property type="match status" value="1"/>
</dbReference>
<keyword evidence="4 9" id="KW-0521">NADP</keyword>
<dbReference type="Pfam" id="PF05173">
    <property type="entry name" value="DapB_C"/>
    <property type="match status" value="1"/>
</dbReference>
<evidence type="ECO:0000256" key="1">
    <source>
        <dbReference type="ARBA" id="ARBA00006642"/>
    </source>
</evidence>
<dbReference type="PIRSF" id="PIRSF000161">
    <property type="entry name" value="DHPR"/>
    <property type="match status" value="1"/>
</dbReference>
<comment type="catalytic activity">
    <reaction evidence="9">
        <text>(S)-2,3,4,5-tetrahydrodipicolinate + NAD(+) + H2O = (2S,4S)-4-hydroxy-2,3,4,5-tetrahydrodipicolinate + NADH + H(+)</text>
        <dbReference type="Rhea" id="RHEA:35323"/>
        <dbReference type="ChEBI" id="CHEBI:15377"/>
        <dbReference type="ChEBI" id="CHEBI:15378"/>
        <dbReference type="ChEBI" id="CHEBI:16845"/>
        <dbReference type="ChEBI" id="CHEBI:57540"/>
        <dbReference type="ChEBI" id="CHEBI:57945"/>
        <dbReference type="ChEBI" id="CHEBI:67139"/>
        <dbReference type="EC" id="1.17.1.8"/>
    </reaction>
</comment>
<keyword evidence="6 9" id="KW-0560">Oxidoreductase</keyword>
<evidence type="ECO:0000259" key="11">
    <source>
        <dbReference type="Pfam" id="PF01113"/>
    </source>
</evidence>
<evidence type="ECO:0000256" key="10">
    <source>
        <dbReference type="NCBIfam" id="TIGR00036"/>
    </source>
</evidence>
<dbReference type="GO" id="GO:0005829">
    <property type="term" value="C:cytosol"/>
    <property type="evidence" value="ECO:0007669"/>
    <property type="project" value="TreeGrafter"/>
</dbReference>
<dbReference type="Proteomes" id="UP000324781">
    <property type="component" value="Unassembled WGS sequence"/>
</dbReference>
<feature type="binding site" evidence="9">
    <location>
        <begin position="109"/>
        <end position="112"/>
    </location>
    <ligand>
        <name>NAD(+)</name>
        <dbReference type="ChEBI" id="CHEBI:57540"/>
    </ligand>
</feature>
<dbReference type="RefSeq" id="WP_149678914.1">
    <property type="nucleotide sequence ID" value="NZ_FQZP01000029.1"/>
</dbReference>
<accession>A0A1M6H5R5</accession>
<feature type="binding site" evidence="9">
    <location>
        <position position="36"/>
    </location>
    <ligand>
        <name>NADP(+)</name>
        <dbReference type="ChEBI" id="CHEBI:58349"/>
    </ligand>
</feature>
<dbReference type="EC" id="1.17.1.8" evidence="9 10"/>
<dbReference type="GO" id="GO:0016726">
    <property type="term" value="F:oxidoreductase activity, acting on CH or CH2 groups, NAD or NADP as acceptor"/>
    <property type="evidence" value="ECO:0007669"/>
    <property type="project" value="UniProtKB-UniRule"/>
</dbReference>
<dbReference type="UniPathway" id="UPA00034">
    <property type="reaction ID" value="UER00018"/>
</dbReference>
<dbReference type="InterPro" id="IPR000846">
    <property type="entry name" value="DapB_N"/>
</dbReference>
<evidence type="ECO:0000256" key="2">
    <source>
        <dbReference type="ARBA" id="ARBA00022490"/>
    </source>
</evidence>
<dbReference type="AlphaFoldDB" id="A0A1M6H5R5"/>
<comment type="catalytic activity">
    <reaction evidence="9">
        <text>(S)-2,3,4,5-tetrahydrodipicolinate + NADP(+) + H2O = (2S,4S)-4-hydroxy-2,3,4,5-tetrahydrodipicolinate + NADPH + H(+)</text>
        <dbReference type="Rhea" id="RHEA:35331"/>
        <dbReference type="ChEBI" id="CHEBI:15377"/>
        <dbReference type="ChEBI" id="CHEBI:15378"/>
        <dbReference type="ChEBI" id="CHEBI:16845"/>
        <dbReference type="ChEBI" id="CHEBI:57783"/>
        <dbReference type="ChEBI" id="CHEBI:58349"/>
        <dbReference type="ChEBI" id="CHEBI:67139"/>
        <dbReference type="EC" id="1.17.1.8"/>
    </reaction>
</comment>
<evidence type="ECO:0000256" key="5">
    <source>
        <dbReference type="ARBA" id="ARBA00022915"/>
    </source>
</evidence>
<keyword evidence="14" id="KW-1185">Reference proteome</keyword>
<comment type="subunit">
    <text evidence="9">Homotetramer.</text>
</comment>
<reference evidence="13 14" key="1">
    <citation type="submission" date="2016-11" db="EMBL/GenBank/DDBJ databases">
        <authorList>
            <person name="Varghese N."/>
            <person name="Submissions S."/>
        </authorList>
    </citation>
    <scope>NUCLEOTIDE SEQUENCE [LARGE SCALE GENOMIC DNA]</scope>
    <source>
        <strain evidence="13 14">DSM 19027</strain>
    </source>
</reference>
<keyword evidence="5 9" id="KW-0220">Diaminopimelate biosynthesis</keyword>
<keyword evidence="7 9" id="KW-0520">NAD</keyword>
<dbReference type="InterPro" id="IPR022664">
    <property type="entry name" value="DapB_N_CS"/>
</dbReference>
<dbReference type="Pfam" id="PF01113">
    <property type="entry name" value="DapB_N"/>
    <property type="match status" value="1"/>
</dbReference>
<feature type="active site" description="Proton donor/acceptor" evidence="9">
    <location>
        <position position="142"/>
    </location>
</feature>
<dbReference type="GO" id="GO:0019877">
    <property type="term" value="P:diaminopimelate biosynthetic process"/>
    <property type="evidence" value="ECO:0007669"/>
    <property type="project" value="UniProtKB-UniRule"/>
</dbReference>
<dbReference type="InterPro" id="IPR036291">
    <property type="entry name" value="NAD(P)-bd_dom_sf"/>
</dbReference>
<name>A0A1M6H5R5_9FIRM</name>
<evidence type="ECO:0000256" key="6">
    <source>
        <dbReference type="ARBA" id="ARBA00023002"/>
    </source>
</evidence>
<evidence type="ECO:0000256" key="3">
    <source>
        <dbReference type="ARBA" id="ARBA00022605"/>
    </source>
</evidence>
<keyword evidence="3 9" id="KW-0028">Amino-acid biosynthesis</keyword>
<evidence type="ECO:0000256" key="8">
    <source>
        <dbReference type="ARBA" id="ARBA00023154"/>
    </source>
</evidence>
<evidence type="ECO:0000313" key="14">
    <source>
        <dbReference type="Proteomes" id="UP000324781"/>
    </source>
</evidence>
<dbReference type="HAMAP" id="MF_00102">
    <property type="entry name" value="DapB"/>
    <property type="match status" value="1"/>
</dbReference>
<evidence type="ECO:0000313" key="13">
    <source>
        <dbReference type="EMBL" id="SHJ17513.1"/>
    </source>
</evidence>
<feature type="binding site" evidence="9">
    <location>
        <begin position="85"/>
        <end position="87"/>
    </location>
    <ligand>
        <name>NAD(+)</name>
        <dbReference type="ChEBI" id="CHEBI:57540"/>
    </ligand>
</feature>
<feature type="binding site" evidence="9">
    <location>
        <begin position="152"/>
        <end position="153"/>
    </location>
    <ligand>
        <name>(S)-2,3,4,5-tetrahydrodipicolinate</name>
        <dbReference type="ChEBI" id="CHEBI:16845"/>
    </ligand>
</feature>